<reference evidence="3 4" key="1">
    <citation type="journal article" date="2018" name="Environ. Microbiol.">
        <title>Isolation and genomic characterization of Novimethylophilus kurashikiensis gen. nov. sp. nov., a new lanthanide-dependent methylotrophic species of Methylophilaceae.</title>
        <authorList>
            <person name="Lv H."/>
            <person name="Sahin N."/>
            <person name="Tani A."/>
        </authorList>
    </citation>
    <scope>NUCLEOTIDE SEQUENCE [LARGE SCALE GENOMIC DNA]</scope>
    <source>
        <strain evidence="3 4">La2-4</strain>
    </source>
</reference>
<accession>A0A2R5F3S6</accession>
<dbReference type="InterPro" id="IPR006860">
    <property type="entry name" value="FecR"/>
</dbReference>
<sequence>MKSRNAINAIFMAVLLLTGTCAAAEGIGKIKTLSGDVTIERDGKTMAPALGNPVFQKDKIVTGKNGSVGLLFDDDSRLSAGPNSTLDLEKFSYDPATHDGSFDVSMKKGVLSVISGKLTQKTPGALKVKTPAAILAVRGTEFSVKVEDPSEEKAAQ</sequence>
<gene>
    <name evidence="3" type="ORF">NMK_0472</name>
</gene>
<protein>
    <submittedName>
        <fullName evidence="3">Polyketide cyclase/dehydrase</fullName>
    </submittedName>
</protein>
<proteinExistence type="predicted"/>
<dbReference type="Pfam" id="PF04773">
    <property type="entry name" value="FecR"/>
    <property type="match status" value="1"/>
</dbReference>
<dbReference type="Gene3D" id="2.60.120.1440">
    <property type="match status" value="1"/>
</dbReference>
<evidence type="ECO:0000313" key="3">
    <source>
        <dbReference type="EMBL" id="GBG12935.1"/>
    </source>
</evidence>
<evidence type="ECO:0000313" key="4">
    <source>
        <dbReference type="Proteomes" id="UP000245081"/>
    </source>
</evidence>
<keyword evidence="4" id="KW-1185">Reference proteome</keyword>
<keyword evidence="1" id="KW-0732">Signal</keyword>
<name>A0A2R5F3S6_9PROT</name>
<dbReference type="OrthoDB" id="369729at2"/>
<dbReference type="RefSeq" id="WP_109014152.1">
    <property type="nucleotide sequence ID" value="NZ_BDOQ01000002.1"/>
</dbReference>
<feature type="domain" description="FecR protein" evidence="2">
    <location>
        <begin position="58"/>
        <end position="148"/>
    </location>
</feature>
<dbReference type="PANTHER" id="PTHR38731">
    <property type="entry name" value="LIPL45-RELATED LIPOPROTEIN-RELATED"/>
    <property type="match status" value="1"/>
</dbReference>
<evidence type="ECO:0000256" key="1">
    <source>
        <dbReference type="SAM" id="SignalP"/>
    </source>
</evidence>
<organism evidence="3 4">
    <name type="scientific">Novimethylophilus kurashikiensis</name>
    <dbReference type="NCBI Taxonomy" id="1825523"/>
    <lineage>
        <taxon>Bacteria</taxon>
        <taxon>Pseudomonadati</taxon>
        <taxon>Pseudomonadota</taxon>
        <taxon>Betaproteobacteria</taxon>
        <taxon>Nitrosomonadales</taxon>
        <taxon>Methylophilaceae</taxon>
        <taxon>Novimethylophilus</taxon>
    </lineage>
</organism>
<evidence type="ECO:0000259" key="2">
    <source>
        <dbReference type="Pfam" id="PF04773"/>
    </source>
</evidence>
<feature type="signal peptide" evidence="1">
    <location>
        <begin position="1"/>
        <end position="23"/>
    </location>
</feature>
<comment type="caution">
    <text evidence="3">The sequence shown here is derived from an EMBL/GenBank/DDBJ whole genome shotgun (WGS) entry which is preliminary data.</text>
</comment>
<feature type="chain" id="PRO_5015331252" evidence="1">
    <location>
        <begin position="24"/>
        <end position="156"/>
    </location>
</feature>
<dbReference type="AlphaFoldDB" id="A0A2R5F3S6"/>
<dbReference type="Proteomes" id="UP000245081">
    <property type="component" value="Unassembled WGS sequence"/>
</dbReference>
<dbReference type="EMBL" id="BDOQ01000002">
    <property type="protein sequence ID" value="GBG12935.1"/>
    <property type="molecule type" value="Genomic_DNA"/>
</dbReference>